<dbReference type="AlphaFoldDB" id="A0A8J2WW64"/>
<reference evidence="1" key="1">
    <citation type="submission" date="2021-11" db="EMBL/GenBank/DDBJ databases">
        <authorList>
            <consortium name="Genoscope - CEA"/>
            <person name="William W."/>
        </authorList>
    </citation>
    <scope>NUCLEOTIDE SEQUENCE</scope>
</reference>
<gene>
    <name evidence="1" type="ORF">PECAL_2P29760</name>
</gene>
<dbReference type="Proteomes" id="UP000789595">
    <property type="component" value="Unassembled WGS sequence"/>
</dbReference>
<dbReference type="OrthoDB" id="10555074at2759"/>
<dbReference type="SUPFAM" id="SSF53448">
    <property type="entry name" value="Nucleotide-diphospho-sugar transferases"/>
    <property type="match status" value="1"/>
</dbReference>
<dbReference type="InterPro" id="IPR029044">
    <property type="entry name" value="Nucleotide-diphossugar_trans"/>
</dbReference>
<evidence type="ECO:0000313" key="1">
    <source>
        <dbReference type="EMBL" id="CAH0369834.1"/>
    </source>
</evidence>
<comment type="caution">
    <text evidence="1">The sequence shown here is derived from an EMBL/GenBank/DDBJ whole genome shotgun (WGS) entry which is preliminary data.</text>
</comment>
<dbReference type="EMBL" id="CAKKNE010000002">
    <property type="protein sequence ID" value="CAH0369834.1"/>
    <property type="molecule type" value="Genomic_DNA"/>
</dbReference>
<protein>
    <recommendedName>
        <fullName evidence="3">Nucleotide-diphospho-sugar transferase domain-containing protein</fullName>
    </recommendedName>
</protein>
<dbReference type="InterPro" id="IPR027417">
    <property type="entry name" value="P-loop_NTPase"/>
</dbReference>
<dbReference type="Gene3D" id="3.40.50.300">
    <property type="entry name" value="P-loop containing nucleotide triphosphate hydrolases"/>
    <property type="match status" value="1"/>
</dbReference>
<keyword evidence="2" id="KW-1185">Reference proteome</keyword>
<name>A0A8J2WW64_9STRA</name>
<evidence type="ECO:0008006" key="3">
    <source>
        <dbReference type="Google" id="ProtNLM"/>
    </source>
</evidence>
<proteinExistence type="predicted"/>
<sequence>MRRLLALALTAAATPDEGYLFVTNRGDEAVASARSLRRVAPAANITFVSDAATLRDVGPSLQVFDVVIRAEKAFPDLDVHDSQGFRLQKLRGGLASPYERTIFLDSDTRACKDPGKTLFPLLRNTDVACVWGGRGNHSGASAGVLAFSKNARSNALWRHWEAKYRTVMQRTRREQPSFQVAVRKAKDEGLRVAKLPMIYNCRNVRHCRAVQLKDGTYADKGCTVIHAHDFESDLQDHVELSTKKSDDGACPPHLSGAHRAVGIIHPPGASSSVKRLYDAFKQLKNDNDFSVCGRADEAQTRDLPACFEQSNKYAAVVVGAYKVPDLTQVLSSKAPVVVAFVRHPRERMASLHLALVTMEAIQQCLGSVDFSGKGPGHSPSCFMTEGHDVDNADAKWLCGSSQCNTVDEAWAVASSSVLFVAPADKLALVVAELERRLPAHFLGLKKAYPDRRRVLRSATEDRASRAMKHLKHVHHHQTARERHKARTAHWEHAALEDAFVASNPIDLGVYDRAVAALEQRAEACAGTRRDNH</sequence>
<evidence type="ECO:0000313" key="2">
    <source>
        <dbReference type="Proteomes" id="UP000789595"/>
    </source>
</evidence>
<accession>A0A8J2WW64</accession>
<organism evidence="1 2">
    <name type="scientific">Pelagomonas calceolata</name>
    <dbReference type="NCBI Taxonomy" id="35677"/>
    <lineage>
        <taxon>Eukaryota</taxon>
        <taxon>Sar</taxon>
        <taxon>Stramenopiles</taxon>
        <taxon>Ochrophyta</taxon>
        <taxon>Pelagophyceae</taxon>
        <taxon>Pelagomonadales</taxon>
        <taxon>Pelagomonadaceae</taxon>
        <taxon>Pelagomonas</taxon>
    </lineage>
</organism>